<organism evidence="17 18">
    <name type="scientific">Vagococcus lutrae</name>
    <dbReference type="NCBI Taxonomy" id="81947"/>
    <lineage>
        <taxon>Bacteria</taxon>
        <taxon>Bacillati</taxon>
        <taxon>Bacillota</taxon>
        <taxon>Bacilli</taxon>
        <taxon>Lactobacillales</taxon>
        <taxon>Enterococcaceae</taxon>
        <taxon>Vagococcus</taxon>
    </lineage>
</organism>
<evidence type="ECO:0000256" key="14">
    <source>
        <dbReference type="ARBA" id="ARBA00042102"/>
    </source>
</evidence>
<dbReference type="PANTHER" id="PTHR20858:SF17">
    <property type="entry name" value="HYDROXYMETHYLPYRIMIDINE_PHOSPHOMETHYLPYRIMIDINE KINASE THI20-RELATED"/>
    <property type="match status" value="1"/>
</dbReference>
<proteinExistence type="inferred from homology"/>
<dbReference type="Pfam" id="PF08543">
    <property type="entry name" value="Phos_pyr_kin"/>
    <property type="match status" value="1"/>
</dbReference>
<dbReference type="EC" id="2.7.4.7" evidence="6"/>
<keyword evidence="12" id="KW-0784">Thiamine biosynthesis</keyword>
<evidence type="ECO:0000256" key="6">
    <source>
        <dbReference type="ARBA" id="ARBA00012963"/>
    </source>
</evidence>
<reference evidence="17" key="1">
    <citation type="submission" date="2023-01" db="EMBL/GenBank/DDBJ databases">
        <title>Oxazolidinone resistance genes in florfenicol resistant enterococci from beef cattle and veal calves at slaughter.</title>
        <authorList>
            <person name="Biggel M."/>
        </authorList>
    </citation>
    <scope>NUCLEOTIDE SEQUENCE</scope>
    <source>
        <strain evidence="17">K204-1</strain>
    </source>
</reference>
<dbReference type="InterPro" id="IPR004399">
    <property type="entry name" value="HMP/HMP-P_kinase_dom"/>
</dbReference>
<evidence type="ECO:0000256" key="7">
    <source>
        <dbReference type="ARBA" id="ARBA00019161"/>
    </source>
</evidence>
<dbReference type="RefSeq" id="WP_272163295.1">
    <property type="nucleotide sequence ID" value="NZ_CP116507.1"/>
</dbReference>
<comment type="catalytic activity">
    <reaction evidence="2">
        <text>4-amino-2-methyl-5-(phosphooxymethyl)pyrimidine + ATP = 4-amino-2-methyl-5-(diphosphooxymethyl)pyrimidine + ADP</text>
        <dbReference type="Rhea" id="RHEA:19893"/>
        <dbReference type="ChEBI" id="CHEBI:30616"/>
        <dbReference type="ChEBI" id="CHEBI:57841"/>
        <dbReference type="ChEBI" id="CHEBI:58354"/>
        <dbReference type="ChEBI" id="CHEBI:456216"/>
        <dbReference type="EC" id="2.7.4.7"/>
    </reaction>
</comment>
<comment type="pathway">
    <text evidence="13">Cofactor biosynthesis; thiamine diphosphate biosynthesis; 4-amino-2-methyl-5-diphosphomethylpyrimidine from 5-amino-1-(5-phospho-D-ribosyl)imidazole: step 2/3.</text>
</comment>
<evidence type="ECO:0000256" key="3">
    <source>
        <dbReference type="ARBA" id="ARBA00004769"/>
    </source>
</evidence>
<dbReference type="NCBIfam" id="TIGR00097">
    <property type="entry name" value="HMP-P_kinase"/>
    <property type="match status" value="1"/>
</dbReference>
<sequence>MTIAQACTVAGSDSGGGAGIQADLKTFQERRVFGTSVIVAITAQNTKGVHRIDKLPHESVRAQLEAVFDDFNLGAIKTGMLADETYIREIAHFLRQYPNVPLVVDPVMIAKGGAALMENASLSAMIEEMVPLATLITPNIPEAETITGMTIKTEQDMLNAAKKIQALGSKNVLVKGGHALNDDEARDCLVTSEGEVRWFGGPRYDTKDTHGTGCTYSACITAELAKGHTMIEAVEVGKRYIDAAIRDGLGIGHGHGPTNHWAYRKVEKSHDD</sequence>
<dbReference type="GO" id="GO:0008972">
    <property type="term" value="F:phosphomethylpyrimidine kinase activity"/>
    <property type="evidence" value="ECO:0007669"/>
    <property type="project" value="UniProtKB-EC"/>
</dbReference>
<dbReference type="InterPro" id="IPR029056">
    <property type="entry name" value="Ribokinase-like"/>
</dbReference>
<comment type="similarity">
    <text evidence="4">Belongs to the ThiD family.</text>
</comment>
<evidence type="ECO:0000259" key="16">
    <source>
        <dbReference type="Pfam" id="PF08543"/>
    </source>
</evidence>
<evidence type="ECO:0000256" key="10">
    <source>
        <dbReference type="ARBA" id="ARBA00022777"/>
    </source>
</evidence>
<dbReference type="AlphaFoldDB" id="A0AAF0BHL7"/>
<comment type="pathway">
    <text evidence="3">Cofactor biosynthesis; thiamine diphosphate biosynthesis; 4-amino-2-methyl-5-diphosphomethylpyrimidine from 5-amino-1-(5-phospho-D-ribosyl)imidazole: step 3/3.</text>
</comment>
<protein>
    <recommendedName>
        <fullName evidence="7">Hydroxymethylpyrimidine/phosphomethylpyrimidine kinase</fullName>
        <ecNumber evidence="5">2.7.1.49</ecNumber>
        <ecNumber evidence="6">2.7.4.7</ecNumber>
    </recommendedName>
    <alternativeName>
        <fullName evidence="14">Hydroxymethylpyrimidine kinase</fullName>
    </alternativeName>
    <alternativeName>
        <fullName evidence="15">Hydroxymethylpyrimidine phosphate kinase</fullName>
    </alternativeName>
</protein>
<keyword evidence="11" id="KW-0067">ATP-binding</keyword>
<gene>
    <name evidence="17" type="primary">thiD</name>
    <name evidence="17" type="ORF">PML95_09425</name>
</gene>
<evidence type="ECO:0000256" key="8">
    <source>
        <dbReference type="ARBA" id="ARBA00022679"/>
    </source>
</evidence>
<evidence type="ECO:0000256" key="15">
    <source>
        <dbReference type="ARBA" id="ARBA00043176"/>
    </source>
</evidence>
<dbReference type="GO" id="GO:0005524">
    <property type="term" value="F:ATP binding"/>
    <property type="evidence" value="ECO:0007669"/>
    <property type="project" value="UniProtKB-KW"/>
</dbReference>
<dbReference type="Gene3D" id="3.40.1190.20">
    <property type="match status" value="1"/>
</dbReference>
<dbReference type="SUPFAM" id="SSF53613">
    <property type="entry name" value="Ribokinase-like"/>
    <property type="match status" value="1"/>
</dbReference>
<keyword evidence="9" id="KW-0547">Nucleotide-binding</keyword>
<keyword evidence="8 17" id="KW-0808">Transferase</keyword>
<dbReference type="InterPro" id="IPR013749">
    <property type="entry name" value="PM/HMP-P_kinase-1"/>
</dbReference>
<accession>A0AAF0BHL7</accession>
<evidence type="ECO:0000256" key="12">
    <source>
        <dbReference type="ARBA" id="ARBA00022977"/>
    </source>
</evidence>
<evidence type="ECO:0000256" key="9">
    <source>
        <dbReference type="ARBA" id="ARBA00022741"/>
    </source>
</evidence>
<name>A0AAF0BHL7_9ENTE</name>
<dbReference type="FunFam" id="3.40.1190.20:FF:000003">
    <property type="entry name" value="Phosphomethylpyrimidine kinase ThiD"/>
    <property type="match status" value="1"/>
</dbReference>
<evidence type="ECO:0000256" key="5">
    <source>
        <dbReference type="ARBA" id="ARBA00012135"/>
    </source>
</evidence>
<keyword evidence="10 17" id="KW-0418">Kinase</keyword>
<evidence type="ECO:0000256" key="11">
    <source>
        <dbReference type="ARBA" id="ARBA00022840"/>
    </source>
</evidence>
<dbReference type="GO" id="GO:0009228">
    <property type="term" value="P:thiamine biosynthetic process"/>
    <property type="evidence" value="ECO:0007669"/>
    <property type="project" value="UniProtKB-KW"/>
</dbReference>
<evidence type="ECO:0000256" key="4">
    <source>
        <dbReference type="ARBA" id="ARBA00009879"/>
    </source>
</evidence>
<dbReference type="EMBL" id="CP116507">
    <property type="protein sequence ID" value="WCG22595.1"/>
    <property type="molecule type" value="Genomic_DNA"/>
</dbReference>
<dbReference type="EC" id="2.7.1.49" evidence="5"/>
<dbReference type="GO" id="GO:0005829">
    <property type="term" value="C:cytosol"/>
    <property type="evidence" value="ECO:0007669"/>
    <property type="project" value="TreeGrafter"/>
</dbReference>
<evidence type="ECO:0000313" key="17">
    <source>
        <dbReference type="EMBL" id="WCG22595.1"/>
    </source>
</evidence>
<comment type="catalytic activity">
    <reaction evidence="1">
        <text>4-amino-5-hydroxymethyl-2-methylpyrimidine + ATP = 4-amino-2-methyl-5-(phosphooxymethyl)pyrimidine + ADP + H(+)</text>
        <dbReference type="Rhea" id="RHEA:23096"/>
        <dbReference type="ChEBI" id="CHEBI:15378"/>
        <dbReference type="ChEBI" id="CHEBI:16892"/>
        <dbReference type="ChEBI" id="CHEBI:30616"/>
        <dbReference type="ChEBI" id="CHEBI:58354"/>
        <dbReference type="ChEBI" id="CHEBI:456216"/>
        <dbReference type="EC" id="2.7.1.49"/>
    </reaction>
</comment>
<dbReference type="CDD" id="cd01169">
    <property type="entry name" value="HMPP_kinase"/>
    <property type="match status" value="1"/>
</dbReference>
<dbReference type="Proteomes" id="UP001179600">
    <property type="component" value="Chromosome"/>
</dbReference>
<evidence type="ECO:0000256" key="1">
    <source>
        <dbReference type="ARBA" id="ARBA00000151"/>
    </source>
</evidence>
<dbReference type="PANTHER" id="PTHR20858">
    <property type="entry name" value="PHOSPHOMETHYLPYRIMIDINE KINASE"/>
    <property type="match status" value="1"/>
</dbReference>
<dbReference type="GO" id="GO:0008902">
    <property type="term" value="F:hydroxymethylpyrimidine kinase activity"/>
    <property type="evidence" value="ECO:0007669"/>
    <property type="project" value="UniProtKB-EC"/>
</dbReference>
<evidence type="ECO:0000313" key="18">
    <source>
        <dbReference type="Proteomes" id="UP001179600"/>
    </source>
</evidence>
<evidence type="ECO:0000256" key="13">
    <source>
        <dbReference type="ARBA" id="ARBA00037917"/>
    </source>
</evidence>
<evidence type="ECO:0000256" key="2">
    <source>
        <dbReference type="ARBA" id="ARBA00000565"/>
    </source>
</evidence>
<feature type="domain" description="Pyridoxamine kinase/Phosphomethylpyrimidine kinase" evidence="16">
    <location>
        <begin position="13"/>
        <end position="259"/>
    </location>
</feature>